<protein>
    <submittedName>
        <fullName evidence="1">Uncharacterized protein</fullName>
    </submittedName>
</protein>
<dbReference type="EMBL" id="FNYS01000030">
    <property type="protein sequence ID" value="SEJ38419.1"/>
    <property type="molecule type" value="Genomic_DNA"/>
</dbReference>
<evidence type="ECO:0000313" key="1">
    <source>
        <dbReference type="EMBL" id="SEJ38419.1"/>
    </source>
</evidence>
<proteinExistence type="predicted"/>
<gene>
    <name evidence="1" type="ORF">SAMN04488018_13025</name>
</gene>
<dbReference type="Proteomes" id="UP000183077">
    <property type="component" value="Unassembled WGS sequence"/>
</dbReference>
<dbReference type="InterPro" id="IPR046233">
    <property type="entry name" value="DUF6266"/>
</dbReference>
<sequence>MAEIKEGILGGVNGKIGPVVGFKWRGRNLLRTKPSKSHKEPSDKQIIQRSKMGIVSTFASKVKDFVNEHYPLAMINNKLATGKEQLVSMLLKEGVLMIDGEPCIDISTVLLSMGTLPAAAMKKITRLKTGRVKVSWDESITNVLSKGTDRLTMVVYSEVLDEFDFIESIAKREDKFVHFDLPTEWVEGDIHLWSVWKSANGKLVSTSTYHNIIELGVEEAPLVEQEEVIVPQSEGASLVEKEEVAVSRNEEISKYDTTTENEVGTECDQKEQIATTTNTVEVTTAEKLMSIEPREPRSILEAMQHFRE</sequence>
<reference evidence="1 2" key="1">
    <citation type="submission" date="2016-10" db="EMBL/GenBank/DDBJ databases">
        <authorList>
            <person name="de Groot N.N."/>
        </authorList>
    </citation>
    <scope>NUCLEOTIDE SEQUENCE [LARGE SCALE GENOMIC DNA]</scope>
    <source>
        <strain evidence="1 2">DSM 23048</strain>
    </source>
</reference>
<accession>A0A1H6YAZ4</accession>
<dbReference type="GeneID" id="82258713"/>
<name>A0A1H6YAZ4_9FLAO</name>
<dbReference type="Pfam" id="PF19781">
    <property type="entry name" value="DUF6266"/>
    <property type="match status" value="1"/>
</dbReference>
<dbReference type="RefSeq" id="WP_074748203.1">
    <property type="nucleotide sequence ID" value="NZ_FNYS01000030.1"/>
</dbReference>
<dbReference type="AlphaFoldDB" id="A0A1H6YAZ4"/>
<organism evidence="1 2">
    <name type="scientific">Myroides marinus</name>
    <dbReference type="NCBI Taxonomy" id="703342"/>
    <lineage>
        <taxon>Bacteria</taxon>
        <taxon>Pseudomonadati</taxon>
        <taxon>Bacteroidota</taxon>
        <taxon>Flavobacteriia</taxon>
        <taxon>Flavobacteriales</taxon>
        <taxon>Flavobacteriaceae</taxon>
        <taxon>Myroides</taxon>
    </lineage>
</organism>
<evidence type="ECO:0000313" key="2">
    <source>
        <dbReference type="Proteomes" id="UP000183077"/>
    </source>
</evidence>